<evidence type="ECO:0008006" key="3">
    <source>
        <dbReference type="Google" id="ProtNLM"/>
    </source>
</evidence>
<keyword evidence="2" id="KW-1185">Reference proteome</keyword>
<evidence type="ECO:0000313" key="1">
    <source>
        <dbReference type="EMBL" id="MBD2560607.1"/>
    </source>
</evidence>
<dbReference type="EMBL" id="JACJTE010000006">
    <property type="protein sequence ID" value="MBD2560607.1"/>
    <property type="molecule type" value="Genomic_DNA"/>
</dbReference>
<sequence length="60" mass="6897">MKLKLSDVEIEKKISLHRLKFFSSKGISAKRAALLSQVSKHYRIHLKHLGILTILVTRNT</sequence>
<comment type="caution">
    <text evidence="1">The sequence shown here is derived from an EMBL/GenBank/DDBJ whole genome shotgun (WGS) entry which is preliminary data.</text>
</comment>
<gene>
    <name evidence="1" type="ORF">H6G95_08235</name>
</gene>
<reference evidence="1 2" key="1">
    <citation type="journal article" date="2020" name="ISME J.">
        <title>Comparative genomics reveals insights into cyanobacterial evolution and habitat adaptation.</title>
        <authorList>
            <person name="Chen M.Y."/>
            <person name="Teng W.K."/>
            <person name="Zhao L."/>
            <person name="Hu C.X."/>
            <person name="Zhou Y.K."/>
            <person name="Han B.P."/>
            <person name="Song L.R."/>
            <person name="Shu W.S."/>
        </authorList>
    </citation>
    <scope>NUCLEOTIDE SEQUENCE [LARGE SCALE GENOMIC DNA]</scope>
    <source>
        <strain evidence="1 2">FACHB-391</strain>
    </source>
</reference>
<evidence type="ECO:0000313" key="2">
    <source>
        <dbReference type="Proteomes" id="UP000604661"/>
    </source>
</evidence>
<dbReference type="Proteomes" id="UP000604661">
    <property type="component" value="Unassembled WGS sequence"/>
</dbReference>
<protein>
    <recommendedName>
        <fullName evidence="3">Integrase</fullName>
    </recommendedName>
</protein>
<accession>A0ABR8ERX0</accession>
<organism evidence="1 2">
    <name type="scientific">Nostoc linckia FACHB-391</name>
    <dbReference type="NCBI Taxonomy" id="2692906"/>
    <lineage>
        <taxon>Bacteria</taxon>
        <taxon>Bacillati</taxon>
        <taxon>Cyanobacteriota</taxon>
        <taxon>Cyanophyceae</taxon>
        <taxon>Nostocales</taxon>
        <taxon>Nostocaceae</taxon>
        <taxon>Nostoc</taxon>
    </lineage>
</organism>
<name>A0ABR8ERX0_NOSLI</name>
<proteinExistence type="predicted"/>